<evidence type="ECO:0000259" key="13">
    <source>
        <dbReference type="PROSITE" id="PS51843"/>
    </source>
</evidence>
<dbReference type="SMART" id="SM00399">
    <property type="entry name" value="ZnF_C4"/>
    <property type="match status" value="1"/>
</dbReference>
<comment type="caution">
    <text evidence="14">The sequence shown here is derived from an EMBL/GenBank/DDBJ whole genome shotgun (WGS) entry which is preliminary data.</text>
</comment>
<dbReference type="EMBL" id="CANHGI010000005">
    <property type="protein sequence ID" value="CAI5452588.1"/>
    <property type="molecule type" value="Genomic_DNA"/>
</dbReference>
<comment type="similarity">
    <text evidence="2 11">Belongs to the nuclear hormone receptor family.</text>
</comment>
<dbReference type="GO" id="GO:0008270">
    <property type="term" value="F:zinc ion binding"/>
    <property type="evidence" value="ECO:0007669"/>
    <property type="project" value="UniProtKB-KW"/>
</dbReference>
<keyword evidence="6 11" id="KW-0805">Transcription regulation</keyword>
<evidence type="ECO:0000313" key="15">
    <source>
        <dbReference type="Proteomes" id="UP001152747"/>
    </source>
</evidence>
<dbReference type="PROSITE" id="PS51843">
    <property type="entry name" value="NR_LBD"/>
    <property type="match status" value="1"/>
</dbReference>
<dbReference type="GO" id="GO:0000978">
    <property type="term" value="F:RNA polymerase II cis-regulatory region sequence-specific DNA binding"/>
    <property type="evidence" value="ECO:0007669"/>
    <property type="project" value="InterPro"/>
</dbReference>
<dbReference type="InterPro" id="IPR035500">
    <property type="entry name" value="NHR-like_dom_sf"/>
</dbReference>
<keyword evidence="5 11" id="KW-0862">Zinc</keyword>
<accession>A0A9P1N674</accession>
<dbReference type="SUPFAM" id="SSF48508">
    <property type="entry name" value="Nuclear receptor ligand-binding domain"/>
    <property type="match status" value="1"/>
</dbReference>
<dbReference type="PRINTS" id="PR00047">
    <property type="entry name" value="STROIDFINGER"/>
</dbReference>
<dbReference type="AlphaFoldDB" id="A0A9P1N674"/>
<keyword evidence="7 11" id="KW-0238">DNA-binding</keyword>
<dbReference type="InterPro" id="IPR000536">
    <property type="entry name" value="Nucl_hrmn_rcpt_lig-bd"/>
</dbReference>
<dbReference type="PROSITE" id="PS00031">
    <property type="entry name" value="NUCLEAR_REC_DBD_1"/>
    <property type="match status" value="1"/>
</dbReference>
<keyword evidence="3 11" id="KW-0479">Metal-binding</keyword>
<keyword evidence="10 11" id="KW-0539">Nucleus</keyword>
<dbReference type="InterPro" id="IPR001628">
    <property type="entry name" value="Znf_hrmn_rcpt"/>
</dbReference>
<keyword evidence="4 11" id="KW-0863">Zinc-finger</keyword>
<evidence type="ECO:0000256" key="8">
    <source>
        <dbReference type="ARBA" id="ARBA00023163"/>
    </source>
</evidence>
<comment type="subcellular location">
    <subcellularLocation>
        <location evidence="1 11">Nucleus</location>
    </subcellularLocation>
</comment>
<dbReference type="PANTHER" id="PTHR45680">
    <property type="entry name" value="NUCLEAR HORMONE RECEPTOR FAMILY"/>
    <property type="match status" value="1"/>
</dbReference>
<dbReference type="PROSITE" id="PS51030">
    <property type="entry name" value="NUCLEAR_REC_DBD_2"/>
    <property type="match status" value="1"/>
</dbReference>
<feature type="domain" description="Nuclear receptor" evidence="12">
    <location>
        <begin position="9"/>
        <end position="81"/>
    </location>
</feature>
<evidence type="ECO:0000256" key="11">
    <source>
        <dbReference type="RuleBase" id="RU004334"/>
    </source>
</evidence>
<evidence type="ECO:0000256" key="3">
    <source>
        <dbReference type="ARBA" id="ARBA00022723"/>
    </source>
</evidence>
<keyword evidence="9 11" id="KW-0675">Receptor</keyword>
<evidence type="ECO:0000256" key="7">
    <source>
        <dbReference type="ARBA" id="ARBA00023125"/>
    </source>
</evidence>
<evidence type="ECO:0000256" key="4">
    <source>
        <dbReference type="ARBA" id="ARBA00022771"/>
    </source>
</evidence>
<name>A0A9P1N674_9PELO</name>
<gene>
    <name evidence="14" type="ORF">CAMP_LOCUS15225</name>
</gene>
<dbReference type="GO" id="GO:0003700">
    <property type="term" value="F:DNA-binding transcription factor activity"/>
    <property type="evidence" value="ECO:0007669"/>
    <property type="project" value="InterPro"/>
</dbReference>
<organism evidence="14 15">
    <name type="scientific">Caenorhabditis angaria</name>
    <dbReference type="NCBI Taxonomy" id="860376"/>
    <lineage>
        <taxon>Eukaryota</taxon>
        <taxon>Metazoa</taxon>
        <taxon>Ecdysozoa</taxon>
        <taxon>Nematoda</taxon>
        <taxon>Chromadorea</taxon>
        <taxon>Rhabditida</taxon>
        <taxon>Rhabditina</taxon>
        <taxon>Rhabditomorpha</taxon>
        <taxon>Rhabditoidea</taxon>
        <taxon>Rhabditidae</taxon>
        <taxon>Peloderinae</taxon>
        <taxon>Caenorhabditis</taxon>
    </lineage>
</organism>
<dbReference type="InterPro" id="IPR049636">
    <property type="entry name" value="HNF4-like_DBD"/>
</dbReference>
<evidence type="ECO:0000256" key="2">
    <source>
        <dbReference type="ARBA" id="ARBA00005993"/>
    </source>
</evidence>
<dbReference type="Gene3D" id="1.10.565.10">
    <property type="entry name" value="Retinoid X Receptor"/>
    <property type="match status" value="1"/>
</dbReference>
<evidence type="ECO:0000313" key="14">
    <source>
        <dbReference type="EMBL" id="CAI5452588.1"/>
    </source>
</evidence>
<dbReference type="SUPFAM" id="SSF57716">
    <property type="entry name" value="Glucocorticoid receptor-like (DNA-binding domain)"/>
    <property type="match status" value="1"/>
</dbReference>
<dbReference type="SMART" id="SM00430">
    <property type="entry name" value="HOLI"/>
    <property type="match status" value="1"/>
</dbReference>
<evidence type="ECO:0000259" key="12">
    <source>
        <dbReference type="PROSITE" id="PS51030"/>
    </source>
</evidence>
<dbReference type="Pfam" id="PF00105">
    <property type="entry name" value="zf-C4"/>
    <property type="match status" value="1"/>
</dbReference>
<keyword evidence="8 11" id="KW-0804">Transcription</keyword>
<dbReference type="Gene3D" id="3.30.50.10">
    <property type="entry name" value="Erythroid Transcription Factor GATA-1, subunit A"/>
    <property type="match status" value="1"/>
</dbReference>
<feature type="domain" description="NR LBD" evidence="13">
    <location>
        <begin position="148"/>
        <end position="391"/>
    </location>
</feature>
<dbReference type="OrthoDB" id="5778079at2759"/>
<evidence type="ECO:0000256" key="9">
    <source>
        <dbReference type="ARBA" id="ARBA00023170"/>
    </source>
</evidence>
<dbReference type="InterPro" id="IPR013088">
    <property type="entry name" value="Znf_NHR/GATA"/>
</dbReference>
<proteinExistence type="inferred from homology"/>
<dbReference type="CDD" id="cd06960">
    <property type="entry name" value="NR_DBD_HNF4A"/>
    <property type="match status" value="1"/>
</dbReference>
<sequence length="392" mass="45963">MYISPSFSTINCQICSKPSHGNHFGAISCRACSAFFRRAVLKNYSILRCKNGDGKCKGDICKRCRLEKCLKAGMSDKKFQLDRDLISSTRKNIPPSMEYFLGRPVFIIFCETDIPESNRSFIDFTKLIEKATNLFKNRGNKLYVGMNTLNQLTYALNQNHGETEPGFCWEIRKNDILKFWEANFLKVADWLTYCDKFQELPLQMRIQLLKSIWMAWICLQRNSLTANRKRQSGVEDKICYWSDDCLIDSENVELDISWITRYSREQFEYFIMPSGNFHMDSLIEPLLDLQPTNQELTYMLTIFTFRYAAKMFSGEFENLNEKIIEVLADDLHSFYLNEMKMKNYAGRMAKMMQIVNVLERDFHQKTEKVQLARIFNVITVDFSHPEMIFAAK</sequence>
<evidence type="ECO:0000256" key="5">
    <source>
        <dbReference type="ARBA" id="ARBA00022833"/>
    </source>
</evidence>
<protein>
    <submittedName>
        <fullName evidence="14">Uncharacterized protein</fullName>
    </submittedName>
</protein>
<dbReference type="GO" id="GO:0005634">
    <property type="term" value="C:nucleus"/>
    <property type="evidence" value="ECO:0007669"/>
    <property type="project" value="UniProtKB-SubCell"/>
</dbReference>
<keyword evidence="15" id="KW-1185">Reference proteome</keyword>
<dbReference type="InterPro" id="IPR051152">
    <property type="entry name" value="C.elegans_Orphan_NR"/>
</dbReference>
<dbReference type="PANTHER" id="PTHR45680:SF29">
    <property type="entry name" value="NUCLEAR HORMONE RECEPTOR FAMILY"/>
    <property type="match status" value="1"/>
</dbReference>
<dbReference type="Proteomes" id="UP001152747">
    <property type="component" value="Unassembled WGS sequence"/>
</dbReference>
<dbReference type="Pfam" id="PF00104">
    <property type="entry name" value="Hormone_recep"/>
    <property type="match status" value="1"/>
</dbReference>
<evidence type="ECO:0000256" key="10">
    <source>
        <dbReference type="ARBA" id="ARBA00023242"/>
    </source>
</evidence>
<evidence type="ECO:0000256" key="1">
    <source>
        <dbReference type="ARBA" id="ARBA00004123"/>
    </source>
</evidence>
<reference evidence="14" key="1">
    <citation type="submission" date="2022-11" db="EMBL/GenBank/DDBJ databases">
        <authorList>
            <person name="Kikuchi T."/>
        </authorList>
    </citation>
    <scope>NUCLEOTIDE SEQUENCE</scope>
    <source>
        <strain evidence="14">PS1010</strain>
    </source>
</reference>
<evidence type="ECO:0000256" key="6">
    <source>
        <dbReference type="ARBA" id="ARBA00023015"/>
    </source>
</evidence>